<dbReference type="InterPro" id="IPR002885">
    <property type="entry name" value="PPR_rpt"/>
</dbReference>
<dbReference type="GO" id="GO:0003723">
    <property type="term" value="F:RNA binding"/>
    <property type="evidence" value="ECO:0007669"/>
    <property type="project" value="InterPro"/>
</dbReference>
<name>A0A4S4EF78_CAMSN</name>
<dbReference type="PROSITE" id="PS51375">
    <property type="entry name" value="PPR"/>
    <property type="match status" value="5"/>
</dbReference>
<dbReference type="InterPro" id="IPR046960">
    <property type="entry name" value="PPR_At4g14850-like_plant"/>
</dbReference>
<dbReference type="PANTHER" id="PTHR47926:SF484">
    <property type="entry name" value="PENTATRICOPEPTIDE REPEAT-CONTAINING PROTEIN"/>
    <property type="match status" value="1"/>
</dbReference>
<reference evidence="3 4" key="1">
    <citation type="journal article" date="2018" name="Proc. Natl. Acad. Sci. U.S.A.">
        <title>Draft genome sequence of Camellia sinensis var. sinensis provides insights into the evolution of the tea genome and tea quality.</title>
        <authorList>
            <person name="Wei C."/>
            <person name="Yang H."/>
            <person name="Wang S."/>
            <person name="Zhao J."/>
            <person name="Liu C."/>
            <person name="Gao L."/>
            <person name="Xia E."/>
            <person name="Lu Y."/>
            <person name="Tai Y."/>
            <person name="She G."/>
            <person name="Sun J."/>
            <person name="Cao H."/>
            <person name="Tong W."/>
            <person name="Gao Q."/>
            <person name="Li Y."/>
            <person name="Deng W."/>
            <person name="Jiang X."/>
            <person name="Wang W."/>
            <person name="Chen Q."/>
            <person name="Zhang S."/>
            <person name="Li H."/>
            <person name="Wu J."/>
            <person name="Wang P."/>
            <person name="Li P."/>
            <person name="Shi C."/>
            <person name="Zheng F."/>
            <person name="Jian J."/>
            <person name="Huang B."/>
            <person name="Shan D."/>
            <person name="Shi M."/>
            <person name="Fang C."/>
            <person name="Yue Y."/>
            <person name="Li F."/>
            <person name="Li D."/>
            <person name="Wei S."/>
            <person name="Han B."/>
            <person name="Jiang C."/>
            <person name="Yin Y."/>
            <person name="Xia T."/>
            <person name="Zhang Z."/>
            <person name="Bennetzen J.L."/>
            <person name="Zhao S."/>
            <person name="Wan X."/>
        </authorList>
    </citation>
    <scope>NUCLEOTIDE SEQUENCE [LARGE SCALE GENOMIC DNA]</scope>
    <source>
        <strain evidence="4">cv. Shuchazao</strain>
        <tissue evidence="3">Leaf</tissue>
    </source>
</reference>
<dbReference type="EMBL" id="SDRB02005351">
    <property type="protein sequence ID" value="THG14435.1"/>
    <property type="molecule type" value="Genomic_DNA"/>
</dbReference>
<dbReference type="InterPro" id="IPR011990">
    <property type="entry name" value="TPR-like_helical_dom_sf"/>
</dbReference>
<keyword evidence="1" id="KW-0677">Repeat</keyword>
<proteinExistence type="predicted"/>
<dbReference type="FunFam" id="1.25.40.10:FF:000348">
    <property type="entry name" value="Pentatricopeptide repeat-containing protein chloroplastic"/>
    <property type="match status" value="1"/>
</dbReference>
<feature type="repeat" description="PPR" evidence="2">
    <location>
        <begin position="356"/>
        <end position="390"/>
    </location>
</feature>
<feature type="repeat" description="PPR" evidence="2">
    <location>
        <begin position="129"/>
        <end position="163"/>
    </location>
</feature>
<evidence type="ECO:0000256" key="1">
    <source>
        <dbReference type="ARBA" id="ARBA00022737"/>
    </source>
</evidence>
<keyword evidence="4" id="KW-1185">Reference proteome</keyword>
<accession>A0A4S4EF78</accession>
<evidence type="ECO:0000256" key="2">
    <source>
        <dbReference type="PROSITE-ProRule" id="PRU00708"/>
    </source>
</evidence>
<dbReference type="FunFam" id="1.25.40.10:FF:000345">
    <property type="entry name" value="Pentatricopeptide repeat-containing protein"/>
    <property type="match status" value="1"/>
</dbReference>
<dbReference type="InterPro" id="IPR046848">
    <property type="entry name" value="E_motif"/>
</dbReference>
<feature type="repeat" description="PPR" evidence="2">
    <location>
        <begin position="193"/>
        <end position="227"/>
    </location>
</feature>
<dbReference type="SUPFAM" id="SSF48452">
    <property type="entry name" value="TPR-like"/>
    <property type="match status" value="1"/>
</dbReference>
<feature type="repeat" description="PPR" evidence="2">
    <location>
        <begin position="255"/>
        <end position="289"/>
    </location>
</feature>
<evidence type="ECO:0000313" key="4">
    <source>
        <dbReference type="Proteomes" id="UP000306102"/>
    </source>
</evidence>
<dbReference type="Pfam" id="PF01535">
    <property type="entry name" value="PPR"/>
    <property type="match status" value="4"/>
</dbReference>
<organism evidence="3 4">
    <name type="scientific">Camellia sinensis var. sinensis</name>
    <name type="common">China tea</name>
    <dbReference type="NCBI Taxonomy" id="542762"/>
    <lineage>
        <taxon>Eukaryota</taxon>
        <taxon>Viridiplantae</taxon>
        <taxon>Streptophyta</taxon>
        <taxon>Embryophyta</taxon>
        <taxon>Tracheophyta</taxon>
        <taxon>Spermatophyta</taxon>
        <taxon>Magnoliopsida</taxon>
        <taxon>eudicotyledons</taxon>
        <taxon>Gunneridae</taxon>
        <taxon>Pentapetalae</taxon>
        <taxon>asterids</taxon>
        <taxon>Ericales</taxon>
        <taxon>Theaceae</taxon>
        <taxon>Camellia</taxon>
    </lineage>
</organism>
<evidence type="ECO:0000313" key="3">
    <source>
        <dbReference type="EMBL" id="THG14435.1"/>
    </source>
</evidence>
<dbReference type="Pfam" id="PF13041">
    <property type="entry name" value="PPR_2"/>
    <property type="match status" value="2"/>
</dbReference>
<dbReference type="Proteomes" id="UP000306102">
    <property type="component" value="Unassembled WGS sequence"/>
</dbReference>
<dbReference type="PANTHER" id="PTHR47926">
    <property type="entry name" value="PENTATRICOPEPTIDE REPEAT-CONTAINING PROTEIN"/>
    <property type="match status" value="1"/>
</dbReference>
<dbReference type="Gene3D" id="1.25.40.10">
    <property type="entry name" value="Tetratricopeptide repeat domain"/>
    <property type="match status" value="4"/>
</dbReference>
<comment type="caution">
    <text evidence="3">The sequence shown here is derived from an EMBL/GenBank/DDBJ whole genome shotgun (WGS) entry which is preliminary data.</text>
</comment>
<dbReference type="AlphaFoldDB" id="A0A4S4EF78"/>
<dbReference type="GO" id="GO:0009451">
    <property type="term" value="P:RNA modification"/>
    <property type="evidence" value="ECO:0007669"/>
    <property type="project" value="InterPro"/>
</dbReference>
<gene>
    <name evidence="3" type="ORF">TEA_014919</name>
</gene>
<protein>
    <recommendedName>
        <fullName evidence="5">Pentatricopeptide repeat-containing protein</fullName>
    </recommendedName>
</protein>
<sequence length="549" mass="61006">MSQVRIVGGVKVLDFLGAFFDDLALYFDRNLSMVGAVDELYWCLGGSEALSIYTHIRRTGIYLLGVVPLLFKACASISMLNHGKALQAESIKMGVDSDVMVGTSLVDMYGKCGLLFDAQNVFDYMPERNVVTWNAMIGGYMRNGDLGAASFLFEKMSTRSAITWIEMIDGFASNGVTLTARQLFDQVPLELRNVVTWTVMVDGYASNGEMEAAKEIFEAMPIRNYFVWSSMISGYCKKGDVQAAKAIFDRIPKRNLVNWNSLISGLAQNGFCEEALDFFTKMQTEGFEPDEITVVSVLSACAQLGLPDSGKEIHQMIIHKGIKLNQFILNGLVDMYAKCGDLTNARLIFERMSKRNDACWNAMISGFAIHGQCKEALEFFGRMEASSEKPNVITFLSVLSACGHGGFVEEGLEIFLKMEKYGLIATIQHYGCLIDLLGRAGRVKEAYDLIKTMPMKPNDTIWGALLGACRIHSDLDMADRVLKEVGRDSEPCFSNDSHYVILSNIYAASDSWERAETMRTVMLDKGFQKTPARSSFVVNKKEMSFCATT</sequence>
<dbReference type="NCBIfam" id="TIGR00756">
    <property type="entry name" value="PPR"/>
    <property type="match status" value="6"/>
</dbReference>
<feature type="repeat" description="PPR" evidence="2">
    <location>
        <begin position="391"/>
        <end position="425"/>
    </location>
</feature>
<dbReference type="Pfam" id="PF20431">
    <property type="entry name" value="E_motif"/>
    <property type="match status" value="1"/>
</dbReference>
<evidence type="ECO:0008006" key="5">
    <source>
        <dbReference type="Google" id="ProtNLM"/>
    </source>
</evidence>